<dbReference type="GeneID" id="37071540"/>
<organism evidence="2 3">
    <name type="scientific">Aspergillus saccharolyticus JOP 1030-1</name>
    <dbReference type="NCBI Taxonomy" id="1450539"/>
    <lineage>
        <taxon>Eukaryota</taxon>
        <taxon>Fungi</taxon>
        <taxon>Dikarya</taxon>
        <taxon>Ascomycota</taxon>
        <taxon>Pezizomycotina</taxon>
        <taxon>Eurotiomycetes</taxon>
        <taxon>Eurotiomycetidae</taxon>
        <taxon>Eurotiales</taxon>
        <taxon>Aspergillaceae</taxon>
        <taxon>Aspergillus</taxon>
        <taxon>Aspergillus subgen. Circumdati</taxon>
    </lineage>
</organism>
<feature type="signal peptide" evidence="1">
    <location>
        <begin position="1"/>
        <end position="17"/>
    </location>
</feature>
<keyword evidence="1" id="KW-0732">Signal</keyword>
<dbReference type="Proteomes" id="UP000248349">
    <property type="component" value="Unassembled WGS sequence"/>
</dbReference>
<keyword evidence="3" id="KW-1185">Reference proteome</keyword>
<evidence type="ECO:0000313" key="3">
    <source>
        <dbReference type="Proteomes" id="UP000248349"/>
    </source>
</evidence>
<accession>A0A318ZHL2</accession>
<name>A0A318ZHL2_9EURO</name>
<proteinExistence type="predicted"/>
<evidence type="ECO:0000256" key="1">
    <source>
        <dbReference type="SAM" id="SignalP"/>
    </source>
</evidence>
<sequence>MFLVSCIYLAFILSIRGLETHRSSTSSKTSMQPGPEQLNMVSGRALQSRFSDALSSAALQYTHAQVTLLTLS</sequence>
<evidence type="ECO:0000313" key="2">
    <source>
        <dbReference type="EMBL" id="PYH43180.1"/>
    </source>
</evidence>
<gene>
    <name evidence="2" type="ORF">BP01DRAFT_110329</name>
</gene>
<dbReference type="EMBL" id="KZ821246">
    <property type="protein sequence ID" value="PYH43180.1"/>
    <property type="molecule type" value="Genomic_DNA"/>
</dbReference>
<reference evidence="2 3" key="1">
    <citation type="submission" date="2016-12" db="EMBL/GenBank/DDBJ databases">
        <title>The genomes of Aspergillus section Nigri reveals drivers in fungal speciation.</title>
        <authorList>
            <consortium name="DOE Joint Genome Institute"/>
            <person name="Vesth T.C."/>
            <person name="Nybo J."/>
            <person name="Theobald S."/>
            <person name="Brandl J."/>
            <person name="Frisvad J.C."/>
            <person name="Nielsen K.F."/>
            <person name="Lyhne E.K."/>
            <person name="Kogle M.E."/>
            <person name="Kuo A."/>
            <person name="Riley R."/>
            <person name="Clum A."/>
            <person name="Nolan M."/>
            <person name="Lipzen A."/>
            <person name="Salamov A."/>
            <person name="Henrissat B."/>
            <person name="Wiebenga A."/>
            <person name="De Vries R.P."/>
            <person name="Grigoriev I.V."/>
            <person name="Mortensen U.H."/>
            <person name="Andersen M.R."/>
            <person name="Baker S.E."/>
        </authorList>
    </citation>
    <scope>NUCLEOTIDE SEQUENCE [LARGE SCALE GENOMIC DNA]</scope>
    <source>
        <strain evidence="2 3">JOP 1030-1</strain>
    </source>
</reference>
<protein>
    <submittedName>
        <fullName evidence="2">Uncharacterized protein</fullName>
    </submittedName>
</protein>
<dbReference type="RefSeq" id="XP_025429162.1">
    <property type="nucleotide sequence ID" value="XM_025570312.1"/>
</dbReference>
<dbReference type="AlphaFoldDB" id="A0A318ZHL2"/>
<feature type="chain" id="PRO_5016452677" evidence="1">
    <location>
        <begin position="18"/>
        <end position="72"/>
    </location>
</feature>